<gene>
    <name evidence="1" type="ORF">D1164_14390</name>
</gene>
<dbReference type="EMBL" id="QWET01000010">
    <property type="protein sequence ID" value="RIH64541.1"/>
    <property type="molecule type" value="Genomic_DNA"/>
</dbReference>
<dbReference type="InterPro" id="IPR015987">
    <property type="entry name" value="UCP022704"/>
</dbReference>
<dbReference type="SUPFAM" id="SSF49899">
    <property type="entry name" value="Concanavalin A-like lectins/glucanases"/>
    <property type="match status" value="1"/>
</dbReference>
<evidence type="ECO:0000313" key="2">
    <source>
        <dbReference type="Proteomes" id="UP000266441"/>
    </source>
</evidence>
<dbReference type="RefSeq" id="WP_119350699.1">
    <property type="nucleotide sequence ID" value="NZ_QWET01000010.1"/>
</dbReference>
<organism evidence="1 2">
    <name type="scientific">Mariniphaga sediminis</name>
    <dbReference type="NCBI Taxonomy" id="1628158"/>
    <lineage>
        <taxon>Bacteria</taxon>
        <taxon>Pseudomonadati</taxon>
        <taxon>Bacteroidota</taxon>
        <taxon>Bacteroidia</taxon>
        <taxon>Marinilabiliales</taxon>
        <taxon>Prolixibacteraceae</taxon>
        <taxon>Mariniphaga</taxon>
    </lineage>
</organism>
<dbReference type="AlphaFoldDB" id="A0A399D1I3"/>
<dbReference type="Proteomes" id="UP000266441">
    <property type="component" value="Unassembled WGS sequence"/>
</dbReference>
<dbReference type="PIRSF" id="PIRSF022704">
    <property type="entry name" value="UCP022704"/>
    <property type="match status" value="1"/>
</dbReference>
<keyword evidence="2" id="KW-1185">Reference proteome</keyword>
<evidence type="ECO:0000313" key="1">
    <source>
        <dbReference type="EMBL" id="RIH64541.1"/>
    </source>
</evidence>
<sequence length="199" mass="23393">MDKSVFQNYFWLNPPSKFEIKRDELVLVTEPDTDLWQRTYYGFRKDDAHAFLTETTGDFTYTVKTRFEDARNLYDQCGVLMYIDCDNWIKASVEYENETFSRVGSVVTNGGYSDWATTDIPSSSNEMWYRLSRCGQDFYIENSVDGKNFNQMRMLHMHLPFEKVNLGIYACSPQAGSFKAIFSEMKREATQWHPFNKNN</sequence>
<dbReference type="Gene3D" id="2.60.120.200">
    <property type="match status" value="1"/>
</dbReference>
<reference evidence="1 2" key="1">
    <citation type="journal article" date="2015" name="Int. J. Syst. Evol. Microbiol.">
        <title>Mariniphaga sediminis sp. nov., isolated from coastal sediment.</title>
        <authorList>
            <person name="Wang F.Q."/>
            <person name="Shen Q.Y."/>
            <person name="Chen G.J."/>
            <person name="Du Z.J."/>
        </authorList>
    </citation>
    <scope>NUCLEOTIDE SEQUENCE [LARGE SCALE GENOMIC DNA]</scope>
    <source>
        <strain evidence="1 2">SY21</strain>
    </source>
</reference>
<dbReference type="PANTHER" id="PTHR35332">
    <property type="entry name" value="REGULATION OF ENOLASE PROTEIN 1"/>
    <property type="match status" value="1"/>
</dbReference>
<protein>
    <submittedName>
        <fullName evidence="1">DUF1349 domain-containing protein</fullName>
    </submittedName>
</protein>
<dbReference type="GO" id="GO:0005975">
    <property type="term" value="P:carbohydrate metabolic process"/>
    <property type="evidence" value="ECO:0007669"/>
    <property type="project" value="UniProtKB-ARBA"/>
</dbReference>
<proteinExistence type="predicted"/>
<dbReference type="OrthoDB" id="9814707at2"/>
<dbReference type="InterPro" id="IPR013320">
    <property type="entry name" value="ConA-like_dom_sf"/>
</dbReference>
<name>A0A399D1I3_9BACT</name>
<dbReference type="InterPro" id="IPR009784">
    <property type="entry name" value="DUF1349"/>
</dbReference>
<dbReference type="PANTHER" id="PTHR35332:SF2">
    <property type="entry name" value="REGULATION OF ENOLASE PROTEIN 1"/>
    <property type="match status" value="1"/>
</dbReference>
<dbReference type="Pfam" id="PF07081">
    <property type="entry name" value="DUF1349"/>
    <property type="match status" value="1"/>
</dbReference>
<dbReference type="GO" id="GO:0004553">
    <property type="term" value="F:hydrolase activity, hydrolyzing O-glycosyl compounds"/>
    <property type="evidence" value="ECO:0007669"/>
    <property type="project" value="UniProtKB-ARBA"/>
</dbReference>
<accession>A0A399D1I3</accession>
<comment type="caution">
    <text evidence="1">The sequence shown here is derived from an EMBL/GenBank/DDBJ whole genome shotgun (WGS) entry which is preliminary data.</text>
</comment>